<dbReference type="Proteomes" id="UP001732700">
    <property type="component" value="Chromosome 4D"/>
</dbReference>
<name>A0ACD5XAL1_AVESA</name>
<dbReference type="EnsemblPlants" id="AVESA.00010b.r2.4DG0764230.1">
    <property type="protein sequence ID" value="AVESA.00010b.r2.4DG0764230.1.CDS"/>
    <property type="gene ID" value="AVESA.00010b.r2.4DG0764230"/>
</dbReference>
<reference evidence="1" key="2">
    <citation type="submission" date="2025-09" db="UniProtKB">
        <authorList>
            <consortium name="EnsemblPlants"/>
        </authorList>
    </citation>
    <scope>IDENTIFICATION</scope>
</reference>
<keyword evidence="2" id="KW-1185">Reference proteome</keyword>
<accession>A0ACD5XAL1</accession>
<proteinExistence type="predicted"/>
<protein>
    <submittedName>
        <fullName evidence="1">Uncharacterized protein</fullName>
    </submittedName>
</protein>
<reference evidence="1" key="1">
    <citation type="submission" date="2021-05" db="EMBL/GenBank/DDBJ databases">
        <authorList>
            <person name="Scholz U."/>
            <person name="Mascher M."/>
            <person name="Fiebig A."/>
        </authorList>
    </citation>
    <scope>NUCLEOTIDE SEQUENCE [LARGE SCALE GENOMIC DNA]</scope>
</reference>
<sequence>MAPPRSHGTSAKRGARPRAPPKPSPAPPAAAAADDGSNPQDQLLQAASDGDLRLLKRLVRALDEGRGRPREVVEAAVMENGLGALHVAAINGRLPVCRYLVEEIGVDVDRVAGQAMTPLVSAMFGGSMDAFIYVLDHGADPVKADGQGLTPLHYAAANGDYKMVELLLAKGVPVDPESVGGTPLHVAASHGHDEAMEILLKNNADYNKIAPGLGTPLFVAINVSSVKCVKLLVEAGADVNDGIVTPLASAADIGSTGCLKCLLEAGADPNVPDASGWMPIQIAALKGAREAVEILFPVTSCIPTVHDWSIDGIIHHTKSVFTEEGEFRNVRAITVLRSLAANSIKRNDYVSAGKLYSVAMQHDPHDATLFSNRSLCCLRLGDGQEALKDALACREMRPCWPKGCYRQGAALMLLKDYGGACDAFLDAAKLDPLSREIEAALRQALNSLKVSHGAMKAAN</sequence>
<evidence type="ECO:0000313" key="1">
    <source>
        <dbReference type="EnsemblPlants" id="AVESA.00010b.r2.4DG0764230.1.CDS"/>
    </source>
</evidence>
<organism evidence="1 2">
    <name type="scientific">Avena sativa</name>
    <name type="common">Oat</name>
    <dbReference type="NCBI Taxonomy" id="4498"/>
    <lineage>
        <taxon>Eukaryota</taxon>
        <taxon>Viridiplantae</taxon>
        <taxon>Streptophyta</taxon>
        <taxon>Embryophyta</taxon>
        <taxon>Tracheophyta</taxon>
        <taxon>Spermatophyta</taxon>
        <taxon>Magnoliopsida</taxon>
        <taxon>Liliopsida</taxon>
        <taxon>Poales</taxon>
        <taxon>Poaceae</taxon>
        <taxon>BOP clade</taxon>
        <taxon>Pooideae</taxon>
        <taxon>Poodae</taxon>
        <taxon>Poeae</taxon>
        <taxon>Poeae Chloroplast Group 1 (Aveneae type)</taxon>
        <taxon>Aveninae</taxon>
        <taxon>Avena</taxon>
    </lineage>
</organism>
<evidence type="ECO:0000313" key="2">
    <source>
        <dbReference type="Proteomes" id="UP001732700"/>
    </source>
</evidence>